<dbReference type="EMBL" id="CP015089">
    <property type="protein sequence ID" value="APZ50348.1"/>
    <property type="molecule type" value="Genomic_DNA"/>
</dbReference>
<dbReference type="Proteomes" id="UP000187059">
    <property type="component" value="Plasmid pPABY5"/>
</dbReference>
<geneLocation type="plasmid" evidence="2">
    <name>ppaby5</name>
</geneLocation>
<reference evidence="1 2" key="1">
    <citation type="submission" date="2016-04" db="EMBL/GenBank/DDBJ databases">
        <title>Deep-sea bacteria in the southern Pacific.</title>
        <authorList>
            <person name="Tang K."/>
        </authorList>
    </citation>
    <scope>NUCLEOTIDE SEQUENCE [LARGE SCALE GENOMIC DNA]</scope>
    <source>
        <strain evidence="1 2">JLT2014</strain>
        <plasmid evidence="2">ppaby5</plasmid>
    </source>
</reference>
<protein>
    <submittedName>
        <fullName evidence="1">Uncharacterized protein</fullName>
    </submittedName>
</protein>
<evidence type="ECO:0000313" key="2">
    <source>
        <dbReference type="Proteomes" id="UP000187059"/>
    </source>
</evidence>
<evidence type="ECO:0000313" key="1">
    <source>
        <dbReference type="EMBL" id="APZ50348.1"/>
    </source>
</evidence>
<name>A0A1P8ULW4_9RHOB</name>
<dbReference type="KEGG" id="paby:Ga0080574_TMP14"/>
<dbReference type="AlphaFoldDB" id="A0A1P8ULW4"/>
<sequence>MRRGKVLDLIWQDDVSLPDPQAYGTFKKLFSQILPVRFEALTAGGACERPLAMSDGLELAPALPLGDVLVEELPLDLPYGTLVLFLPRAQTDMAQLLGAAVGESLQLLLSLASVPMERETDALYVMAHAAARRFTALRATGVVLDMRGFCQGLGQSLHRYWLADQRPLLPDPNLFARPDFLWQPQLTRYLRDLDPGFSAPDPQMIDDDLLCVSDDPLDLEEWAERMEIVLRATLGAPERVATPLQTGLSSRFNLQ</sequence>
<keyword evidence="1" id="KW-0614">Plasmid</keyword>
<organism evidence="1 2">
    <name type="scientific">Salipiger abyssi</name>
    <dbReference type="NCBI Taxonomy" id="1250539"/>
    <lineage>
        <taxon>Bacteria</taxon>
        <taxon>Pseudomonadati</taxon>
        <taxon>Pseudomonadota</taxon>
        <taxon>Alphaproteobacteria</taxon>
        <taxon>Rhodobacterales</taxon>
        <taxon>Roseobacteraceae</taxon>
        <taxon>Salipiger</taxon>
    </lineage>
</organism>
<keyword evidence="2" id="KW-1185">Reference proteome</keyword>
<proteinExistence type="predicted"/>
<accession>A0A1P8ULW4</accession>
<gene>
    <name evidence="1" type="ORF">Ga0080574_TMP14</name>
</gene>